<proteinExistence type="predicted"/>
<dbReference type="InterPro" id="IPR036779">
    <property type="entry name" value="LysM_dom_sf"/>
</dbReference>
<dbReference type="SMART" id="SM00257">
    <property type="entry name" value="LysM"/>
    <property type="match status" value="1"/>
</dbReference>
<evidence type="ECO:0000259" key="2">
    <source>
        <dbReference type="PROSITE" id="PS51782"/>
    </source>
</evidence>
<name>A0A4Q9PUD1_9APHY</name>
<dbReference type="PROSITE" id="PS51782">
    <property type="entry name" value="LYSM"/>
    <property type="match status" value="1"/>
</dbReference>
<evidence type="ECO:0000313" key="3">
    <source>
        <dbReference type="EMBL" id="TBU58172.1"/>
    </source>
</evidence>
<reference evidence="3 4" key="1">
    <citation type="submission" date="2019-01" db="EMBL/GenBank/DDBJ databases">
        <title>Draft genome sequences of three monokaryotic isolates of the white-rot basidiomycete fungus Dichomitus squalens.</title>
        <authorList>
            <consortium name="DOE Joint Genome Institute"/>
            <person name="Lopez S.C."/>
            <person name="Andreopoulos B."/>
            <person name="Pangilinan J."/>
            <person name="Lipzen A."/>
            <person name="Riley R."/>
            <person name="Ahrendt S."/>
            <person name="Ng V."/>
            <person name="Barry K."/>
            <person name="Daum C."/>
            <person name="Grigoriev I.V."/>
            <person name="Hilden K.S."/>
            <person name="Makela M.R."/>
            <person name="de Vries R.P."/>
        </authorList>
    </citation>
    <scope>NUCLEOTIDE SEQUENCE [LARGE SCALE GENOMIC DNA]</scope>
    <source>
        <strain evidence="3 4">CBS 464.89</strain>
    </source>
</reference>
<accession>A0A4Q9PUD1</accession>
<keyword evidence="1" id="KW-0472">Membrane</keyword>
<keyword evidence="1" id="KW-0812">Transmembrane</keyword>
<protein>
    <recommendedName>
        <fullName evidence="2">LysM domain-containing protein</fullName>
    </recommendedName>
</protein>
<dbReference type="EMBL" id="ML145128">
    <property type="protein sequence ID" value="TBU58172.1"/>
    <property type="molecule type" value="Genomic_DNA"/>
</dbReference>
<dbReference type="AlphaFoldDB" id="A0A4Q9PUD1"/>
<evidence type="ECO:0000256" key="1">
    <source>
        <dbReference type="SAM" id="Phobius"/>
    </source>
</evidence>
<dbReference type="InterPro" id="IPR018392">
    <property type="entry name" value="LysM"/>
</dbReference>
<evidence type="ECO:0000313" key="4">
    <source>
        <dbReference type="Proteomes" id="UP000292082"/>
    </source>
</evidence>
<gene>
    <name evidence="3" type="ORF">BD310DRAFT_906742</name>
</gene>
<dbReference type="Pfam" id="PF01476">
    <property type="entry name" value="LysM"/>
    <property type="match status" value="1"/>
</dbReference>
<dbReference type="CDD" id="cd00118">
    <property type="entry name" value="LysM"/>
    <property type="match status" value="1"/>
</dbReference>
<keyword evidence="4" id="KW-1185">Reference proteome</keyword>
<organism evidence="3 4">
    <name type="scientific">Dichomitus squalens</name>
    <dbReference type="NCBI Taxonomy" id="114155"/>
    <lineage>
        <taxon>Eukaryota</taxon>
        <taxon>Fungi</taxon>
        <taxon>Dikarya</taxon>
        <taxon>Basidiomycota</taxon>
        <taxon>Agaricomycotina</taxon>
        <taxon>Agaricomycetes</taxon>
        <taxon>Polyporales</taxon>
        <taxon>Polyporaceae</taxon>
        <taxon>Dichomitus</taxon>
    </lineage>
</organism>
<dbReference type="SUPFAM" id="SSF54106">
    <property type="entry name" value="LysM domain"/>
    <property type="match status" value="1"/>
</dbReference>
<feature type="transmembrane region" description="Helical" evidence="1">
    <location>
        <begin position="121"/>
        <end position="140"/>
    </location>
</feature>
<keyword evidence="1" id="KW-1133">Transmembrane helix</keyword>
<dbReference type="Proteomes" id="UP000292082">
    <property type="component" value="Unassembled WGS sequence"/>
</dbReference>
<dbReference type="Gene3D" id="3.10.350.10">
    <property type="entry name" value="LysM domain"/>
    <property type="match status" value="1"/>
</dbReference>
<feature type="domain" description="LysM" evidence="2">
    <location>
        <begin position="158"/>
        <end position="202"/>
    </location>
</feature>
<sequence>MGRWTQYDDDSYRLPEGMKRVGYDSDTGKYYFRDQDGSLWEGPDGAEYGEMKRGALLKTPCLPVTDAPVVIGDPSADDVSDEEAEIGVHSRADGYHPLAMDSNGTVHAGRRVHDNTNAYRLILPFFLIVAVVLLLVIRLVHSSTSSPPKAIHCPGTSEAYYISRGDTCWDLAQTRGCSVDDILNINSDLKCETLALGQSICLPTKA</sequence>